<organism evidence="3 4">
    <name type="scientific">Uabimicrobium amorphum</name>
    <dbReference type="NCBI Taxonomy" id="2596890"/>
    <lineage>
        <taxon>Bacteria</taxon>
        <taxon>Pseudomonadati</taxon>
        <taxon>Planctomycetota</taxon>
        <taxon>Candidatus Uabimicrobiia</taxon>
        <taxon>Candidatus Uabimicrobiales</taxon>
        <taxon>Candidatus Uabimicrobiaceae</taxon>
        <taxon>Candidatus Uabimicrobium</taxon>
    </lineage>
</organism>
<dbReference type="PANTHER" id="PTHR33361">
    <property type="entry name" value="GLR0591 PROTEIN"/>
    <property type="match status" value="1"/>
</dbReference>
<dbReference type="Pfam" id="PF05960">
    <property type="entry name" value="DUF885"/>
    <property type="match status" value="1"/>
</dbReference>
<name>A0A5S9IKU3_UABAM</name>
<evidence type="ECO:0000313" key="4">
    <source>
        <dbReference type="Proteomes" id="UP000326354"/>
    </source>
</evidence>
<protein>
    <recommendedName>
        <fullName evidence="5">DUF885 domain-containing protein</fullName>
    </recommendedName>
</protein>
<proteinExistence type="predicted"/>
<keyword evidence="2" id="KW-1133">Transmembrane helix</keyword>
<dbReference type="EMBL" id="AP019860">
    <property type="protein sequence ID" value="BBM83718.1"/>
    <property type="molecule type" value="Genomic_DNA"/>
</dbReference>
<keyword evidence="2" id="KW-0472">Membrane</keyword>
<dbReference type="PANTHER" id="PTHR33361:SF2">
    <property type="entry name" value="DUF885 DOMAIN-CONTAINING PROTEIN"/>
    <property type="match status" value="1"/>
</dbReference>
<dbReference type="InterPro" id="IPR010281">
    <property type="entry name" value="DUF885"/>
</dbReference>
<evidence type="ECO:0000256" key="2">
    <source>
        <dbReference type="SAM" id="Phobius"/>
    </source>
</evidence>
<feature type="region of interest" description="Disordered" evidence="1">
    <location>
        <begin position="57"/>
        <end position="79"/>
    </location>
</feature>
<sequence length="599" mass="69820">MDSYRHNKIILAFLERKTMDVMRTLFMTIIMISITSAVFANDSAALRKLFAEERQGLYKENPATNPNRKGPVRQMGKVRPADYERRAKHAAKFIEKLRTINRSELSAEDKINYDLFLHIKKDQQLDYKLQTYRIPFYSDSGFHSYLPRMWRNTRFASRIDYEAYLDRIADIERYFNDHIANMRMGIKDGFTMPRVVLDGLLPTFSSPIKNDPTKSEFYGPFHKMVEDMSEKDKNELRAMAKDVIVKKVMAAYKKLAAFMKDEYYPAARTDLGAYKLPNGKEYYQSMVNYYTTLDISPEEIHETGKREVARIRAEMEEIIRNVKFKGSFTDFLEFLRTDPQFYAKSEKELLMHACYIAKKADGRLPRLFKHMPRQPYGVEAVPASIAPNYTTGRYVGAPLNAPRGGYYWVNTHALDKRPLYNLPALTLHEAVPGHHFQIALSKEMKNVPEFRKGYYPHAYGEGWGLYSEKLGIELDIYETPYEHFGRLSYEMWRACRLVIDTGIHAKGWSREKAIAMLEENSALSTHNIRTEVDRYISWPGQALSYKMGELKILELRKRATEKLGKKFDLREFHAKILMAGGLPLTLLERQVDEWIASYQ</sequence>
<keyword evidence="2" id="KW-0812">Transmembrane</keyword>
<reference evidence="3 4" key="1">
    <citation type="submission" date="2019-08" db="EMBL/GenBank/DDBJ databases">
        <title>Complete genome sequence of Candidatus Uab amorphum.</title>
        <authorList>
            <person name="Shiratori T."/>
            <person name="Suzuki S."/>
            <person name="Kakizawa Y."/>
            <person name="Ishida K."/>
        </authorList>
    </citation>
    <scope>NUCLEOTIDE SEQUENCE [LARGE SCALE GENOMIC DNA]</scope>
    <source>
        <strain evidence="3 4">SRT547</strain>
    </source>
</reference>
<evidence type="ECO:0008006" key="5">
    <source>
        <dbReference type="Google" id="ProtNLM"/>
    </source>
</evidence>
<gene>
    <name evidence="3" type="ORF">UABAM_02071</name>
</gene>
<feature type="transmembrane region" description="Helical" evidence="2">
    <location>
        <begin position="21"/>
        <end position="40"/>
    </location>
</feature>
<accession>A0A5S9IKU3</accession>
<dbReference type="AlphaFoldDB" id="A0A5S9IKU3"/>
<dbReference type="KEGG" id="uam:UABAM_02071"/>
<evidence type="ECO:0000313" key="3">
    <source>
        <dbReference type="EMBL" id="BBM83718.1"/>
    </source>
</evidence>
<evidence type="ECO:0000256" key="1">
    <source>
        <dbReference type="SAM" id="MobiDB-lite"/>
    </source>
</evidence>
<keyword evidence="4" id="KW-1185">Reference proteome</keyword>
<dbReference type="Proteomes" id="UP000326354">
    <property type="component" value="Chromosome"/>
</dbReference>